<dbReference type="Pfam" id="PF08446">
    <property type="entry name" value="PAS_2"/>
    <property type="match status" value="1"/>
</dbReference>
<dbReference type="AlphaFoldDB" id="A0A3R9YKH3"/>
<dbReference type="InterPro" id="IPR016132">
    <property type="entry name" value="Phyto_chromo_attachment"/>
</dbReference>
<dbReference type="InterPro" id="IPR013654">
    <property type="entry name" value="PAS_2"/>
</dbReference>
<name>A0A3R9YKH3_9SPHN</name>
<evidence type="ECO:0000313" key="3">
    <source>
        <dbReference type="Proteomes" id="UP000274661"/>
    </source>
</evidence>
<dbReference type="Gene3D" id="3.30.450.40">
    <property type="match status" value="1"/>
</dbReference>
<dbReference type="SUPFAM" id="SSF55781">
    <property type="entry name" value="GAF domain-like"/>
    <property type="match status" value="1"/>
</dbReference>
<dbReference type="GO" id="GO:0006355">
    <property type="term" value="P:regulation of DNA-templated transcription"/>
    <property type="evidence" value="ECO:0007669"/>
    <property type="project" value="InterPro"/>
</dbReference>
<organism evidence="2 3">
    <name type="scientific">Sphingomonas ginkgonis</name>
    <dbReference type="NCBI Taxonomy" id="2315330"/>
    <lineage>
        <taxon>Bacteria</taxon>
        <taxon>Pseudomonadati</taxon>
        <taxon>Pseudomonadota</taxon>
        <taxon>Alphaproteobacteria</taxon>
        <taxon>Sphingomonadales</taxon>
        <taxon>Sphingomonadaceae</taxon>
        <taxon>Sphingomonas</taxon>
    </lineage>
</organism>
<keyword evidence="3" id="KW-1185">Reference proteome</keyword>
<dbReference type="PROSITE" id="PS50046">
    <property type="entry name" value="PHYTOCHROME_2"/>
    <property type="match status" value="1"/>
</dbReference>
<comment type="caution">
    <text evidence="2">The sequence shown here is derived from an EMBL/GenBank/DDBJ whole genome shotgun (WGS) entry which is preliminary data.</text>
</comment>
<protein>
    <submittedName>
        <fullName evidence="2">GAF domain-containing protein</fullName>
    </submittedName>
</protein>
<dbReference type="Gene3D" id="3.30.450.20">
    <property type="entry name" value="PAS domain"/>
    <property type="match status" value="1"/>
</dbReference>
<dbReference type="SUPFAM" id="SSF55785">
    <property type="entry name" value="PYP-like sensor domain (PAS domain)"/>
    <property type="match status" value="1"/>
</dbReference>
<feature type="domain" description="Phytochrome chromophore attachment site" evidence="1">
    <location>
        <begin position="137"/>
        <end position="278"/>
    </location>
</feature>
<dbReference type="InterPro" id="IPR035965">
    <property type="entry name" value="PAS-like_dom_sf"/>
</dbReference>
<dbReference type="InterPro" id="IPR003018">
    <property type="entry name" value="GAF"/>
</dbReference>
<gene>
    <name evidence="2" type="ORF">HMF7854_14395</name>
</gene>
<dbReference type="InterPro" id="IPR029016">
    <property type="entry name" value="GAF-like_dom_sf"/>
</dbReference>
<dbReference type="EMBL" id="RWJF01000001">
    <property type="protein sequence ID" value="RST31897.1"/>
    <property type="molecule type" value="Genomic_DNA"/>
</dbReference>
<accession>A0A3R9YKH3</accession>
<reference evidence="2 3" key="1">
    <citation type="submission" date="2018-12" db="EMBL/GenBank/DDBJ databases">
        <title>Sphingomonas sp. HMF7854 Genome sequencing and assembly.</title>
        <authorList>
            <person name="Cha I."/>
            <person name="Kang H."/>
            <person name="Kim H."/>
            <person name="Kang J."/>
            <person name="Joh K."/>
        </authorList>
    </citation>
    <scope>NUCLEOTIDE SEQUENCE [LARGE SCALE GENOMIC DNA]</scope>
    <source>
        <strain evidence="2 3">HMF7854</strain>
    </source>
</reference>
<proteinExistence type="predicted"/>
<evidence type="ECO:0000259" key="1">
    <source>
        <dbReference type="PROSITE" id="PS50046"/>
    </source>
</evidence>
<dbReference type="OrthoDB" id="9760752at2"/>
<sequence>MSTRFSSGSSGGAERVDGVQNDGLLLVLSPDWIIRRASENAHKLIGRSHVQLVDEPLSKIFRADPLHSLRNQLGRLGGMPGTMRVYDTLLTDALDRYDVAMTSDERSVLFEAVPTQSDPGELLGSVGHVAARLDGVKPEKIYLEGARRLRALLGYDSVALVGIGGDCLGESLRGGLNDATCSTQPACSIDDHIVAVGDLEGPVVPVFPRLKDGQSAPFATLRVLGDEVSDTLLAEEVKAVLQIPVRVQGRVWGAFVCQHRRPRPLRLEEQAAAELYAQFFALHLQAAGKA</sequence>
<evidence type="ECO:0000313" key="2">
    <source>
        <dbReference type="EMBL" id="RST31897.1"/>
    </source>
</evidence>
<dbReference type="Proteomes" id="UP000274661">
    <property type="component" value="Unassembled WGS sequence"/>
</dbReference>
<dbReference type="Pfam" id="PF01590">
    <property type="entry name" value="GAF"/>
    <property type="match status" value="1"/>
</dbReference>